<keyword evidence="2" id="KW-1185">Reference proteome</keyword>
<evidence type="ECO:0000313" key="2">
    <source>
        <dbReference type="Proteomes" id="UP000249343"/>
    </source>
</evidence>
<sequence>MNFMYKKINKIYFKKIFFPVFLFFLILTLFKYRLVFASSSDLVETEKDNKFKEIVLKLNKRKEKKKNNKNFNLKDDLDFQYFKRKVLDVSDNELKQDIKKNFIEFINDPEINIDDLREVSERFLNEIFEVVFKNRNELAKKFFNW</sequence>
<accession>A0A328IHC0</accession>
<protein>
    <submittedName>
        <fullName evidence="1">Uncharacterized protein</fullName>
    </submittedName>
</protein>
<dbReference type="Proteomes" id="UP000249343">
    <property type="component" value="Unassembled WGS sequence"/>
</dbReference>
<comment type="caution">
    <text evidence="1">The sequence shown here is derived from an EMBL/GenBank/DDBJ whole genome shotgun (WGS) entry which is preliminary data.</text>
</comment>
<organism evidence="1 2">
    <name type="scientific">Candidatus Phytoplasma oryzae</name>
    <dbReference type="NCBI Taxonomy" id="203274"/>
    <lineage>
        <taxon>Bacteria</taxon>
        <taxon>Bacillati</taxon>
        <taxon>Mycoplasmatota</taxon>
        <taxon>Mollicutes</taxon>
        <taxon>Acholeplasmatales</taxon>
        <taxon>Acholeplasmataceae</taxon>
        <taxon>Candidatus Phytoplasma</taxon>
        <taxon>16SrXI (Rice yellow dwarf group)</taxon>
    </lineage>
</organism>
<dbReference type="EMBL" id="JHUK01000004">
    <property type="protein sequence ID" value="RAM57689.1"/>
    <property type="molecule type" value="Genomic_DNA"/>
</dbReference>
<gene>
    <name evidence="1" type="ORF">DH96_01920</name>
</gene>
<evidence type="ECO:0000313" key="1">
    <source>
        <dbReference type="EMBL" id="RAM57689.1"/>
    </source>
</evidence>
<proteinExistence type="predicted"/>
<reference evidence="1 2" key="1">
    <citation type="submission" date="2014-04" db="EMBL/GenBank/DDBJ databases">
        <title>Genome study of Napier grass stunt phytoplasma.</title>
        <authorList>
            <person name="Kawicha P."/>
            <person name="Dickinson M."/>
            <person name="Hodgetts J."/>
        </authorList>
    </citation>
    <scope>NUCLEOTIDE SEQUENCE [LARGE SCALE GENOMIC DNA]</scope>
    <source>
        <strain evidence="1 2">NGS-S10</strain>
    </source>
</reference>
<dbReference type="RefSeq" id="WP_111961342.1">
    <property type="nucleotide sequence ID" value="NZ_JHUK01000004.1"/>
</dbReference>
<name>A0A328IHC0_9MOLU</name>
<dbReference type="AlphaFoldDB" id="A0A328IHC0"/>